<dbReference type="Gene3D" id="2.60.120.600">
    <property type="entry name" value="Domain of unknown function DUF1214, C-terminal domain"/>
    <property type="match status" value="1"/>
</dbReference>
<evidence type="ECO:0000313" key="2">
    <source>
        <dbReference type="EMBL" id="BFP45021.1"/>
    </source>
</evidence>
<dbReference type="EMBL" id="AP035881">
    <property type="protein sequence ID" value="BFP45021.1"/>
    <property type="molecule type" value="Genomic_DNA"/>
</dbReference>
<name>A0AB33JP76_9ACTN</name>
<evidence type="ECO:0000259" key="1">
    <source>
        <dbReference type="Pfam" id="PF06742"/>
    </source>
</evidence>
<proteinExistence type="predicted"/>
<organism evidence="2">
    <name type="scientific">Kitasatospora sp. CMC57</name>
    <dbReference type="NCBI Taxonomy" id="3231513"/>
    <lineage>
        <taxon>Bacteria</taxon>
        <taxon>Bacillati</taxon>
        <taxon>Actinomycetota</taxon>
        <taxon>Actinomycetes</taxon>
        <taxon>Kitasatosporales</taxon>
        <taxon>Streptomycetaceae</taxon>
        <taxon>Kitasatospora</taxon>
    </lineage>
</organism>
<reference evidence="2" key="1">
    <citation type="submission" date="2024-07" db="EMBL/GenBank/DDBJ databases">
        <title>Complete genome sequences of cellulolytic bacteria, Kitasatospora sp. CMC57 and Streptomyces sp. CMC78, isolated from Japanese agricultural soil.</title>
        <authorList>
            <person name="Hashimoto T."/>
            <person name="Ito M."/>
            <person name="Iwamoto M."/>
            <person name="Fukahori D."/>
            <person name="Shoda T."/>
            <person name="Sakoda M."/>
            <person name="Morohoshi T."/>
            <person name="Mitsuboshi M."/>
            <person name="Nishizawa T."/>
        </authorList>
    </citation>
    <scope>NUCLEOTIDE SEQUENCE</scope>
    <source>
        <strain evidence="2">CMC57</strain>
    </source>
</reference>
<sequence>MPAANYWSLVLYDAATRCLLDNGHHLPTIASHQNLHLNADGSADLHIGPQPPATGTQNWIKTVPGRGWFAGLRLYGPTQAFFDRAWTPGDLTRSP</sequence>
<gene>
    <name evidence="2" type="ORF">KCMC57_13890</name>
</gene>
<dbReference type="PANTHER" id="PTHR36509">
    <property type="entry name" value="BLL3101 PROTEIN"/>
    <property type="match status" value="1"/>
</dbReference>
<dbReference type="Pfam" id="PF06742">
    <property type="entry name" value="DUF1214"/>
    <property type="match status" value="1"/>
</dbReference>
<feature type="domain" description="DUF1214" evidence="1">
    <location>
        <begin position="2"/>
        <end position="79"/>
    </location>
</feature>
<dbReference type="InterPro" id="IPR037049">
    <property type="entry name" value="DUF1214_C_sf"/>
</dbReference>
<dbReference type="SUPFAM" id="SSF160935">
    <property type="entry name" value="VPA0735-like"/>
    <property type="match status" value="1"/>
</dbReference>
<dbReference type="AlphaFoldDB" id="A0AB33JP76"/>
<accession>A0AB33JP76</accession>
<dbReference type="PANTHER" id="PTHR36509:SF3">
    <property type="entry name" value="SIGNAL PEPTIDE PROTEIN"/>
    <property type="match status" value="1"/>
</dbReference>
<protein>
    <recommendedName>
        <fullName evidence="1">DUF1214 domain-containing protein</fullName>
    </recommendedName>
</protein>
<dbReference type="InterPro" id="IPR010621">
    <property type="entry name" value="DUF1214"/>
</dbReference>